<feature type="signal peptide" evidence="4">
    <location>
        <begin position="1"/>
        <end position="25"/>
    </location>
</feature>
<keyword evidence="6" id="KW-1185">Reference proteome</keyword>
<evidence type="ECO:0000256" key="1">
    <source>
        <dbReference type="ARBA" id="ARBA00010746"/>
    </source>
</evidence>
<protein>
    <recommendedName>
        <fullName evidence="4">Dirigent protein</fullName>
    </recommendedName>
</protein>
<dbReference type="InterPro" id="IPR044859">
    <property type="entry name" value="Allene_oxi_cyc_Dirigent"/>
</dbReference>
<dbReference type="Pfam" id="PF03018">
    <property type="entry name" value="Dirigent"/>
    <property type="match status" value="1"/>
</dbReference>
<keyword evidence="3 4" id="KW-0964">Secreted</keyword>
<comment type="subcellular location">
    <subcellularLocation>
        <location evidence="4">Secreted</location>
        <location evidence="4">Extracellular space</location>
        <location evidence="4">Apoplast</location>
    </subcellularLocation>
</comment>
<reference evidence="5" key="1">
    <citation type="submission" date="2022-08" db="EMBL/GenBank/DDBJ databases">
        <authorList>
            <person name="Gutierrez-Valencia J."/>
        </authorList>
    </citation>
    <scope>NUCLEOTIDE SEQUENCE</scope>
</reference>
<proteinExistence type="inferred from homology"/>
<evidence type="ECO:0000256" key="3">
    <source>
        <dbReference type="ARBA" id="ARBA00022525"/>
    </source>
</evidence>
<feature type="chain" id="PRO_5043109877" description="Dirigent protein" evidence="4">
    <location>
        <begin position="26"/>
        <end position="198"/>
    </location>
</feature>
<dbReference type="PANTHER" id="PTHR21495">
    <property type="entry name" value="NUCLEOPORIN-RELATED"/>
    <property type="match status" value="1"/>
</dbReference>
<organism evidence="5 6">
    <name type="scientific">Linum tenue</name>
    <dbReference type="NCBI Taxonomy" id="586396"/>
    <lineage>
        <taxon>Eukaryota</taxon>
        <taxon>Viridiplantae</taxon>
        <taxon>Streptophyta</taxon>
        <taxon>Embryophyta</taxon>
        <taxon>Tracheophyta</taxon>
        <taxon>Spermatophyta</taxon>
        <taxon>Magnoliopsida</taxon>
        <taxon>eudicotyledons</taxon>
        <taxon>Gunneridae</taxon>
        <taxon>Pentapetalae</taxon>
        <taxon>rosids</taxon>
        <taxon>fabids</taxon>
        <taxon>Malpighiales</taxon>
        <taxon>Linaceae</taxon>
        <taxon>Linum</taxon>
    </lineage>
</organism>
<keyword evidence="4" id="KW-0052">Apoplast</keyword>
<comment type="subunit">
    <text evidence="2 4">Homodimer.</text>
</comment>
<evidence type="ECO:0000256" key="4">
    <source>
        <dbReference type="RuleBase" id="RU363099"/>
    </source>
</evidence>
<evidence type="ECO:0000313" key="6">
    <source>
        <dbReference type="Proteomes" id="UP001154282"/>
    </source>
</evidence>
<name>A0AAV0IIP6_9ROSI</name>
<dbReference type="InterPro" id="IPR004265">
    <property type="entry name" value="Dirigent"/>
</dbReference>
<accession>A0AAV0IIP6</accession>
<dbReference type="GO" id="GO:0048046">
    <property type="term" value="C:apoplast"/>
    <property type="evidence" value="ECO:0007669"/>
    <property type="project" value="UniProtKB-SubCell"/>
</dbReference>
<comment type="function">
    <text evidence="4">Dirigent proteins impart stereoselectivity on the phenoxy radical-coupling reaction, yielding optically active lignans from two molecules of coniferyl alcohol in the biosynthesis of lignans, flavonolignans, and alkaloids and thus plays a central role in plant secondary metabolism.</text>
</comment>
<dbReference type="Gene3D" id="2.40.480.10">
    <property type="entry name" value="Allene oxide cyclase-like"/>
    <property type="match status" value="1"/>
</dbReference>
<evidence type="ECO:0000313" key="5">
    <source>
        <dbReference type="EMBL" id="CAI0396668.1"/>
    </source>
</evidence>
<evidence type="ECO:0000256" key="2">
    <source>
        <dbReference type="ARBA" id="ARBA00011738"/>
    </source>
</evidence>
<dbReference type="EMBL" id="CAMGYJ010000003">
    <property type="protein sequence ID" value="CAI0396668.1"/>
    <property type="molecule type" value="Genomic_DNA"/>
</dbReference>
<keyword evidence="4" id="KW-0732">Signal</keyword>
<gene>
    <name evidence="5" type="ORF">LITE_LOCUS9237</name>
</gene>
<dbReference type="GO" id="GO:0009699">
    <property type="term" value="P:phenylpropanoid biosynthetic process"/>
    <property type="evidence" value="ECO:0007669"/>
    <property type="project" value="UniProtKB-ARBA"/>
</dbReference>
<dbReference type="AlphaFoldDB" id="A0AAV0IIP6"/>
<sequence>MAATKSPVFLPLVPTIATLLVLAAAASSFAAGESQTSFATKKQPMTMKKAKLTHLHFYWSNIRSGPEATAQIVAPILNNATFYGTVALNDDTLTLGPNPDNSTSVGKARGLYHFPSNTTALVYEMVYNFAFTYGDYNGSSISLLGSVFPTSGTANELSVAGGTGVFRFARGYAVLNFFSFDPIRTLVVNELDVYVSHY</sequence>
<comment type="similarity">
    <text evidence="1 4">Belongs to the plant dirigent protein family.</text>
</comment>
<comment type="caution">
    <text evidence="5">The sequence shown here is derived from an EMBL/GenBank/DDBJ whole genome shotgun (WGS) entry which is preliminary data.</text>
</comment>
<dbReference type="Proteomes" id="UP001154282">
    <property type="component" value="Unassembled WGS sequence"/>
</dbReference>